<organism evidence="1 2">
    <name type="scientific">Panagrolaimus sp. JU765</name>
    <dbReference type="NCBI Taxonomy" id="591449"/>
    <lineage>
        <taxon>Eukaryota</taxon>
        <taxon>Metazoa</taxon>
        <taxon>Ecdysozoa</taxon>
        <taxon>Nematoda</taxon>
        <taxon>Chromadorea</taxon>
        <taxon>Rhabditida</taxon>
        <taxon>Tylenchina</taxon>
        <taxon>Panagrolaimomorpha</taxon>
        <taxon>Panagrolaimoidea</taxon>
        <taxon>Panagrolaimidae</taxon>
        <taxon>Panagrolaimus</taxon>
    </lineage>
</organism>
<accession>A0AC34QQP9</accession>
<proteinExistence type="predicted"/>
<evidence type="ECO:0000313" key="1">
    <source>
        <dbReference type="Proteomes" id="UP000887576"/>
    </source>
</evidence>
<sequence>MTSGVKLRKIDQLIEKFFYNGLRPTNAVQVEVKVTSQLEDGSENESESKMDGEKFSKIIQDDQKPSTSKVENVPGLSESEDSDGSKPNNLKVSKTSFSVKRECFLKEVKNIRRN</sequence>
<evidence type="ECO:0000313" key="2">
    <source>
        <dbReference type="WBParaSite" id="JU765_v2.g18448.t1"/>
    </source>
</evidence>
<name>A0AC34QQP9_9BILA</name>
<reference evidence="2" key="1">
    <citation type="submission" date="2022-11" db="UniProtKB">
        <authorList>
            <consortium name="WormBaseParasite"/>
        </authorList>
    </citation>
    <scope>IDENTIFICATION</scope>
</reference>
<dbReference type="WBParaSite" id="JU765_v2.g18448.t1">
    <property type="protein sequence ID" value="JU765_v2.g18448.t1"/>
    <property type="gene ID" value="JU765_v2.g18448"/>
</dbReference>
<protein>
    <submittedName>
        <fullName evidence="2">Uncharacterized protein</fullName>
    </submittedName>
</protein>
<dbReference type="Proteomes" id="UP000887576">
    <property type="component" value="Unplaced"/>
</dbReference>